<evidence type="ECO:0000259" key="2">
    <source>
        <dbReference type="SMART" id="SM00256"/>
    </source>
</evidence>
<protein>
    <recommendedName>
        <fullName evidence="2">F-box domain-containing protein</fullName>
    </recommendedName>
</protein>
<dbReference type="SUPFAM" id="SSF50965">
    <property type="entry name" value="Galactose oxidase, central domain"/>
    <property type="match status" value="1"/>
</dbReference>
<dbReference type="InterPro" id="IPR017451">
    <property type="entry name" value="F-box-assoc_interact_dom"/>
</dbReference>
<dbReference type="PANTHER" id="PTHR31672:SF13">
    <property type="entry name" value="F-BOX PROTEIN CPR30-LIKE"/>
    <property type="match status" value="1"/>
</dbReference>
<dbReference type="AlphaFoldDB" id="A0ABD2YLN4"/>
<dbReference type="SUPFAM" id="SSF81383">
    <property type="entry name" value="F-box domain"/>
    <property type="match status" value="1"/>
</dbReference>
<organism evidence="3 4">
    <name type="scientific">Cinchona calisaya</name>
    <dbReference type="NCBI Taxonomy" id="153742"/>
    <lineage>
        <taxon>Eukaryota</taxon>
        <taxon>Viridiplantae</taxon>
        <taxon>Streptophyta</taxon>
        <taxon>Embryophyta</taxon>
        <taxon>Tracheophyta</taxon>
        <taxon>Spermatophyta</taxon>
        <taxon>Magnoliopsida</taxon>
        <taxon>eudicotyledons</taxon>
        <taxon>Gunneridae</taxon>
        <taxon>Pentapetalae</taxon>
        <taxon>asterids</taxon>
        <taxon>lamiids</taxon>
        <taxon>Gentianales</taxon>
        <taxon>Rubiaceae</taxon>
        <taxon>Cinchonoideae</taxon>
        <taxon>Cinchoneae</taxon>
        <taxon>Cinchona</taxon>
    </lineage>
</organism>
<dbReference type="Proteomes" id="UP001630127">
    <property type="component" value="Unassembled WGS sequence"/>
</dbReference>
<accession>A0ABD2YLN4</accession>
<dbReference type="PANTHER" id="PTHR31672">
    <property type="entry name" value="BNACNNG10540D PROTEIN"/>
    <property type="match status" value="1"/>
</dbReference>
<evidence type="ECO:0000313" key="4">
    <source>
        <dbReference type="Proteomes" id="UP001630127"/>
    </source>
</evidence>
<dbReference type="SMART" id="SM00256">
    <property type="entry name" value="FBOX"/>
    <property type="match status" value="1"/>
</dbReference>
<reference evidence="3 4" key="1">
    <citation type="submission" date="2024-11" db="EMBL/GenBank/DDBJ databases">
        <title>A near-complete genome assembly of Cinchona calisaya.</title>
        <authorList>
            <person name="Lian D.C."/>
            <person name="Zhao X.W."/>
            <person name="Wei L."/>
        </authorList>
    </citation>
    <scope>NUCLEOTIDE SEQUENCE [LARGE SCALE GENOMIC DNA]</scope>
    <source>
        <tissue evidence="3">Nenye</tissue>
    </source>
</reference>
<evidence type="ECO:0000313" key="3">
    <source>
        <dbReference type="EMBL" id="KAL3507202.1"/>
    </source>
</evidence>
<dbReference type="InterPro" id="IPR001810">
    <property type="entry name" value="F-box_dom"/>
</dbReference>
<dbReference type="Pfam" id="PF12937">
    <property type="entry name" value="F-box-like"/>
    <property type="match status" value="1"/>
</dbReference>
<feature type="compositionally biased region" description="Basic and acidic residues" evidence="1">
    <location>
        <begin position="21"/>
        <end position="39"/>
    </location>
</feature>
<evidence type="ECO:0000256" key="1">
    <source>
        <dbReference type="SAM" id="MobiDB-lite"/>
    </source>
</evidence>
<dbReference type="NCBIfam" id="TIGR01640">
    <property type="entry name" value="F_box_assoc_1"/>
    <property type="match status" value="1"/>
</dbReference>
<keyword evidence="4" id="KW-1185">Reference proteome</keyword>
<dbReference type="Gene3D" id="1.20.1280.50">
    <property type="match status" value="1"/>
</dbReference>
<dbReference type="Pfam" id="PF08268">
    <property type="entry name" value="FBA_3"/>
    <property type="match status" value="1"/>
</dbReference>
<proteinExistence type="predicted"/>
<gene>
    <name evidence="3" type="ORF">ACH5RR_032584</name>
</gene>
<dbReference type="EMBL" id="JBJUIK010000013">
    <property type="protein sequence ID" value="KAL3507202.1"/>
    <property type="molecule type" value="Genomic_DNA"/>
</dbReference>
<dbReference type="InterPro" id="IPR013187">
    <property type="entry name" value="F-box-assoc_dom_typ3"/>
</dbReference>
<feature type="domain" description="F-box" evidence="2">
    <location>
        <begin position="140"/>
        <end position="181"/>
    </location>
</feature>
<comment type="caution">
    <text evidence="3">The sequence shown here is derived from an EMBL/GenBank/DDBJ whole genome shotgun (WGS) entry which is preliminary data.</text>
</comment>
<feature type="region of interest" description="Disordered" evidence="1">
    <location>
        <begin position="1"/>
        <end position="39"/>
    </location>
</feature>
<dbReference type="InterPro" id="IPR011043">
    <property type="entry name" value="Gal_Oxase/kelch_b-propeller"/>
</dbReference>
<sequence>MQPEGDPADKIRRVGVSSQDKNADDFETKESDYGSDESGKIRRYRCRHQGHVEASSQLLMRQKTDVQLCGDASKEHSENRQISVAAVYQLNIDKGADGRVGKPHSPVNSLLSKVQSDSKVKSIAQEQQSYPFNMDNGVSFPDDIMLYLFSRLPAKSIIRFGSVCRSWFRSLVYGSEFCREHLRRQPSRVLFKEDDKFLRSCEVECLNAETPTQLENIQSPIYISYGTKLVGSSHGLICTANGDHDEITICNPSTGKKVLLPGLKTGRNANVHGFAWLNDSYIVVAVASTISYINSEPKYDSWLNIFRQESGQWLRLPDIDGCLFPSAIFVEEKLHWLCRCYNKFQGSCKKIFRLHVRDNNYGWLDMPILGEECLECSPQQVGGLLGLLCRYPSKMDIWMMKQHGREHSWEVLSLISNIDDIKSCIVVCLMGEGKELVLKFGSRIAIYDMEKGTLKFAILEPVQVIQDAIQYFPGVVSPDYNRILPFKDNAAETDEQ</sequence>
<dbReference type="InterPro" id="IPR036047">
    <property type="entry name" value="F-box-like_dom_sf"/>
</dbReference>
<dbReference type="InterPro" id="IPR050796">
    <property type="entry name" value="SCF_F-box_component"/>
</dbReference>
<name>A0ABD2YLN4_9GENT</name>